<dbReference type="Proteomes" id="UP000195012">
    <property type="component" value="Unassembled WGS sequence"/>
</dbReference>
<feature type="region of interest" description="Disordered" evidence="2">
    <location>
        <begin position="282"/>
        <end position="334"/>
    </location>
</feature>
<evidence type="ECO:0000313" key="4">
    <source>
        <dbReference type="EMBL" id="OTN64941.1"/>
    </source>
</evidence>
<feature type="transmembrane region" description="Helical" evidence="3">
    <location>
        <begin position="61"/>
        <end position="86"/>
    </location>
</feature>
<feature type="region of interest" description="Disordered" evidence="2">
    <location>
        <begin position="96"/>
        <end position="121"/>
    </location>
</feature>
<sequence>MTKGEQVISVNGAALEKFANDTITGIQSIIPKAIDWLKEFLGDKGGGSAGTYESVWQNPKVIIPITAFLLFVFFGTAFIIMSKYVLRKKKSNKSKKNLERISKYDSASQPHEEEAGDEPLMPQSINHVPVLYRQILQPQMPQQQMVHPGISQPSMVHGQMPQYHFQLQPIWQQSEHQRVQPKLYGQEHLKQERLLQEQLLQEQLLQEQLLEEQLQEEQYDDEQFEQRMQQEQLSKEKLRQERWLQEQLLREQYEQGQCDRELVRRSEKKGIGKIEGREEKYDNNRENERYESACRKGKRENKEGKDRGERKGGVTRKERNESSGNNYREGKYQGRTNYEYADLNQNTHYIGYNPIKK</sequence>
<feature type="compositionally biased region" description="Basic and acidic residues" evidence="2">
    <location>
        <begin position="282"/>
        <end position="321"/>
    </location>
</feature>
<dbReference type="VEuPathDB" id="PlasmoDB:PKNH_0900200"/>
<keyword evidence="3" id="KW-0812">Transmembrane</keyword>
<dbReference type="EMBL" id="NETL01000026">
    <property type="protein sequence ID" value="OTN64941.1"/>
    <property type="molecule type" value="Genomic_DNA"/>
</dbReference>
<dbReference type="VEuPathDB" id="PlasmoDB:PKA1H_090005700"/>
<dbReference type="AlphaFoldDB" id="A0A1Y3DJ16"/>
<reference evidence="4 5" key="1">
    <citation type="submission" date="2017-05" db="EMBL/GenBank/DDBJ databases">
        <title>PacBio assembly of a Plasmodium knowlesi genome sequence with Hi-C correction and manual annotation of the SICAvar gene family.</title>
        <authorList>
            <person name="Lapp S.A."/>
            <person name="Geraldo J.A."/>
            <person name="Chien J.-T."/>
            <person name="Ay F."/>
            <person name="Pakala S.B."/>
            <person name="Batugedara G."/>
            <person name="Humphrey J.C."/>
            <person name="Debarry J.D."/>
            <person name="Le Roch K.G."/>
            <person name="Galinski M.R."/>
            <person name="Kissinger J.C."/>
        </authorList>
    </citation>
    <scope>NUCLEOTIDE SEQUENCE [LARGE SCALE GENOMIC DNA]</scope>
    <source>
        <strain evidence="5">Malayan Strain Pk1 (A+)</strain>
    </source>
</reference>
<evidence type="ECO:0000256" key="2">
    <source>
        <dbReference type="SAM" id="MobiDB-lite"/>
    </source>
</evidence>
<keyword evidence="3" id="KW-0472">Membrane</keyword>
<proteinExistence type="predicted"/>
<name>A0A1Y3DJ16_PLAKN</name>
<evidence type="ECO:0000256" key="3">
    <source>
        <dbReference type="SAM" id="Phobius"/>
    </source>
</evidence>
<accession>A0A1Y3DJ16</accession>
<keyword evidence="1" id="KW-0175">Coiled coil</keyword>
<organism evidence="4 5">
    <name type="scientific">Plasmodium knowlesi</name>
    <dbReference type="NCBI Taxonomy" id="5850"/>
    <lineage>
        <taxon>Eukaryota</taxon>
        <taxon>Sar</taxon>
        <taxon>Alveolata</taxon>
        <taxon>Apicomplexa</taxon>
        <taxon>Aconoidasida</taxon>
        <taxon>Haemosporida</taxon>
        <taxon>Plasmodiidae</taxon>
        <taxon>Plasmodium</taxon>
        <taxon>Plasmodium (Plasmodium)</taxon>
    </lineage>
</organism>
<comment type="caution">
    <text evidence="4">The sequence shown here is derived from an EMBL/GenBank/DDBJ whole genome shotgun (WGS) entry which is preliminary data.</text>
</comment>
<keyword evidence="3" id="KW-1133">Transmembrane helix</keyword>
<protein>
    <submittedName>
        <fullName evidence="4">Uncharacterized protein</fullName>
    </submittedName>
</protein>
<evidence type="ECO:0000313" key="5">
    <source>
        <dbReference type="Proteomes" id="UP000195012"/>
    </source>
</evidence>
<dbReference type="OrthoDB" id="392683at2759"/>
<evidence type="ECO:0000256" key="1">
    <source>
        <dbReference type="SAM" id="Coils"/>
    </source>
</evidence>
<feature type="coiled-coil region" evidence="1">
    <location>
        <begin position="197"/>
        <end position="241"/>
    </location>
</feature>
<dbReference type="VEuPathDB" id="PlasmoDB:PKNOH_S120118600"/>
<gene>
    <name evidence="4" type="ORF">PKNOH_S120118600</name>
</gene>